<dbReference type="KEGG" id="mvd:AWU67_16615"/>
<evidence type="ECO:0000313" key="10">
    <source>
        <dbReference type="Proteomes" id="UP000058305"/>
    </source>
</evidence>
<dbReference type="GO" id="GO:0005886">
    <property type="term" value="C:plasma membrane"/>
    <property type="evidence" value="ECO:0007669"/>
    <property type="project" value="UniProtKB-SubCell"/>
</dbReference>
<reference evidence="10" key="2">
    <citation type="submission" date="2016-01" db="EMBL/GenBank/DDBJ databases">
        <title>First complete genome sequence of a species in the genus Microterricola, an extremophilic cold active enzyme producing strain ERGS5:02 isolated from Sikkim Himalaya.</title>
        <authorList>
            <person name="Kumar R."/>
            <person name="Singh D."/>
            <person name="Swarnkar M.K."/>
        </authorList>
    </citation>
    <scope>NUCLEOTIDE SEQUENCE [LARGE SCALE GENOMIC DNA]</scope>
    <source>
        <strain evidence="10">ERGS5:02</strain>
    </source>
</reference>
<evidence type="ECO:0000256" key="5">
    <source>
        <dbReference type="ARBA" id="ARBA00022989"/>
    </source>
</evidence>
<evidence type="ECO:0000256" key="7">
    <source>
        <dbReference type="RuleBase" id="RU363032"/>
    </source>
</evidence>
<keyword evidence="5 7" id="KW-1133">Transmembrane helix</keyword>
<evidence type="ECO:0000256" key="2">
    <source>
        <dbReference type="ARBA" id="ARBA00022448"/>
    </source>
</evidence>
<dbReference type="EMBL" id="CP014145">
    <property type="protein sequence ID" value="AMB60212.1"/>
    <property type="molecule type" value="Genomic_DNA"/>
</dbReference>
<keyword evidence="10" id="KW-1185">Reference proteome</keyword>
<keyword evidence="2 7" id="KW-0813">Transport</keyword>
<keyword evidence="3" id="KW-1003">Cell membrane</keyword>
<keyword evidence="6 7" id="KW-0472">Membrane</keyword>
<feature type="transmembrane region" description="Helical" evidence="7">
    <location>
        <begin position="123"/>
        <end position="145"/>
    </location>
</feature>
<dbReference type="CDD" id="cd06261">
    <property type="entry name" value="TM_PBP2"/>
    <property type="match status" value="1"/>
</dbReference>
<comment type="similarity">
    <text evidence="7">Belongs to the binding-protein-dependent transport system permease family.</text>
</comment>
<dbReference type="InterPro" id="IPR035906">
    <property type="entry name" value="MetI-like_sf"/>
</dbReference>
<gene>
    <name evidence="9" type="ORF">AWU67_16615</name>
</gene>
<dbReference type="RefSeq" id="WP_067231695.1">
    <property type="nucleotide sequence ID" value="NZ_CP014145.1"/>
</dbReference>
<dbReference type="PANTHER" id="PTHR43744:SF12">
    <property type="entry name" value="ABC TRANSPORTER PERMEASE PROTEIN MG189-RELATED"/>
    <property type="match status" value="1"/>
</dbReference>
<protein>
    <recommendedName>
        <fullName evidence="8">ABC transmembrane type-1 domain-containing protein</fullName>
    </recommendedName>
</protein>
<accession>A0A109QXN0</accession>
<evidence type="ECO:0000256" key="4">
    <source>
        <dbReference type="ARBA" id="ARBA00022692"/>
    </source>
</evidence>
<feature type="transmembrane region" description="Helical" evidence="7">
    <location>
        <begin position="12"/>
        <end position="33"/>
    </location>
</feature>
<evidence type="ECO:0000313" key="9">
    <source>
        <dbReference type="EMBL" id="AMB60212.1"/>
    </source>
</evidence>
<evidence type="ECO:0000256" key="3">
    <source>
        <dbReference type="ARBA" id="ARBA00022475"/>
    </source>
</evidence>
<comment type="subcellular location">
    <subcellularLocation>
        <location evidence="1 7">Cell membrane</location>
        <topology evidence="1 7">Multi-pass membrane protein</topology>
    </subcellularLocation>
</comment>
<feature type="transmembrane region" description="Helical" evidence="7">
    <location>
        <begin position="62"/>
        <end position="81"/>
    </location>
</feature>
<dbReference type="PROSITE" id="PS50928">
    <property type="entry name" value="ABC_TM1"/>
    <property type="match status" value="1"/>
</dbReference>
<dbReference type="Pfam" id="PF00528">
    <property type="entry name" value="BPD_transp_1"/>
    <property type="match status" value="1"/>
</dbReference>
<keyword evidence="4 7" id="KW-0812">Transmembrane</keyword>
<evidence type="ECO:0000256" key="1">
    <source>
        <dbReference type="ARBA" id="ARBA00004651"/>
    </source>
</evidence>
<evidence type="ECO:0000259" key="8">
    <source>
        <dbReference type="PROSITE" id="PS50928"/>
    </source>
</evidence>
<feature type="domain" description="ABC transmembrane type-1" evidence="8">
    <location>
        <begin position="58"/>
        <end position="249"/>
    </location>
</feature>
<feature type="transmembrane region" description="Helical" evidence="7">
    <location>
        <begin position="171"/>
        <end position="192"/>
    </location>
</feature>
<dbReference type="Gene3D" id="1.10.3720.10">
    <property type="entry name" value="MetI-like"/>
    <property type="match status" value="1"/>
</dbReference>
<name>A0A109QXN0_9MICO</name>
<evidence type="ECO:0000256" key="6">
    <source>
        <dbReference type="ARBA" id="ARBA00023136"/>
    </source>
</evidence>
<dbReference type="PANTHER" id="PTHR43744">
    <property type="entry name" value="ABC TRANSPORTER PERMEASE PROTEIN MG189-RELATED-RELATED"/>
    <property type="match status" value="1"/>
</dbReference>
<dbReference type="InterPro" id="IPR000515">
    <property type="entry name" value="MetI-like"/>
</dbReference>
<feature type="transmembrane region" description="Helical" evidence="7">
    <location>
        <begin position="93"/>
        <end position="117"/>
    </location>
</feature>
<organism evidence="9 10">
    <name type="scientific">Microterricola viridarii</name>
    <dbReference type="NCBI Taxonomy" id="412690"/>
    <lineage>
        <taxon>Bacteria</taxon>
        <taxon>Bacillati</taxon>
        <taxon>Actinomycetota</taxon>
        <taxon>Actinomycetes</taxon>
        <taxon>Micrococcales</taxon>
        <taxon>Microbacteriaceae</taxon>
        <taxon>Microterricola</taxon>
    </lineage>
</organism>
<dbReference type="Proteomes" id="UP000058305">
    <property type="component" value="Chromosome"/>
</dbReference>
<dbReference type="SUPFAM" id="SSF161098">
    <property type="entry name" value="MetI-like"/>
    <property type="match status" value="1"/>
</dbReference>
<dbReference type="GO" id="GO:0055085">
    <property type="term" value="P:transmembrane transport"/>
    <property type="evidence" value="ECO:0007669"/>
    <property type="project" value="InterPro"/>
</dbReference>
<reference evidence="9 10" key="1">
    <citation type="journal article" date="2016" name="J. Biotechnol.">
        <title>First complete genome sequence of a species in the genus Microterricola, an extremophilic cold active enzyme producing bacterial strain ERGS5:02 isolated from Sikkim Himalaya.</title>
        <authorList>
            <person name="Himanshu"/>
            <person name="Swarnkar M.K."/>
            <person name="Singh D."/>
            <person name="Kumar R."/>
        </authorList>
    </citation>
    <scope>NUCLEOTIDE SEQUENCE [LARGE SCALE GENOMIC DNA]</scope>
    <source>
        <strain evidence="9 10">ERGS5:02</strain>
    </source>
</reference>
<dbReference type="AlphaFoldDB" id="A0A109QXN0"/>
<sequence length="263" mass="28576">MLERPTVGVRWVAQVAATLLAIPFLFPLVAMVAKSFDGAGFVANYSAVLTQTPLLRSTLNSAVISLGVIAIVYVCTMLAGFAFGKMKFRGKKLVFSAILVGLVLPTIALIVPLFIMVDSFGLFNNYLAVIVPLATTIVPFTLLLARNYMASIPDEVLEAAQIDGCSSFGTLIRVVIPLAKPITAVIIVWAFLQAWNEFFLPLLFLQDESMQTVTTIPLYFTSTYGSDQPKIFAALVLICLPVVVLYLALQRFFERGISAGAIK</sequence>
<feature type="transmembrane region" description="Helical" evidence="7">
    <location>
        <begin position="231"/>
        <end position="249"/>
    </location>
</feature>
<proteinExistence type="inferred from homology"/>